<evidence type="ECO:0000256" key="4">
    <source>
        <dbReference type="ARBA" id="ARBA00022692"/>
    </source>
</evidence>
<keyword evidence="5" id="KW-0029">Amino-acid transport</keyword>
<name>A0A2X3W7A4_9STRE</name>
<evidence type="ECO:0000256" key="6">
    <source>
        <dbReference type="ARBA" id="ARBA00022989"/>
    </source>
</evidence>
<dbReference type="AlphaFoldDB" id="A0A2X3W7A4"/>
<dbReference type="PROSITE" id="PS50928">
    <property type="entry name" value="ABC_TM1"/>
    <property type="match status" value="1"/>
</dbReference>
<dbReference type="SUPFAM" id="SSF161098">
    <property type="entry name" value="MetI-like"/>
    <property type="match status" value="1"/>
</dbReference>
<feature type="transmembrane region" description="Helical" evidence="8">
    <location>
        <begin position="25"/>
        <end position="47"/>
    </location>
</feature>
<feature type="domain" description="ABC transmembrane type-1" evidence="9">
    <location>
        <begin position="25"/>
        <end position="213"/>
    </location>
</feature>
<dbReference type="InterPro" id="IPR000515">
    <property type="entry name" value="MetI-like"/>
</dbReference>
<evidence type="ECO:0000256" key="1">
    <source>
        <dbReference type="ARBA" id="ARBA00004651"/>
    </source>
</evidence>
<keyword evidence="11" id="KW-1185">Reference proteome</keyword>
<dbReference type="GO" id="GO:0043190">
    <property type="term" value="C:ATP-binding cassette (ABC) transporter complex"/>
    <property type="evidence" value="ECO:0007669"/>
    <property type="project" value="InterPro"/>
</dbReference>
<evidence type="ECO:0000256" key="2">
    <source>
        <dbReference type="ARBA" id="ARBA00022448"/>
    </source>
</evidence>
<dbReference type="GO" id="GO:0006865">
    <property type="term" value="P:amino acid transport"/>
    <property type="evidence" value="ECO:0007669"/>
    <property type="project" value="UniProtKB-KW"/>
</dbReference>
<keyword evidence="3" id="KW-1003">Cell membrane</keyword>
<comment type="subcellular location">
    <subcellularLocation>
        <location evidence="1 8">Cell membrane</location>
        <topology evidence="1 8">Multi-pass membrane protein</topology>
    </subcellularLocation>
</comment>
<dbReference type="PANTHER" id="PTHR30614:SF0">
    <property type="entry name" value="L-CYSTINE TRANSPORT SYSTEM PERMEASE PROTEIN TCYL"/>
    <property type="match status" value="1"/>
</dbReference>
<protein>
    <submittedName>
        <fullName evidence="10">Amino acid ABC transporter permease</fullName>
    </submittedName>
</protein>
<gene>
    <name evidence="10" type="primary">yecS_3</name>
    <name evidence="10" type="ORF">NCTC12278_00820</name>
</gene>
<evidence type="ECO:0000259" key="9">
    <source>
        <dbReference type="PROSITE" id="PS50928"/>
    </source>
</evidence>
<sequence length="225" mass="25168">MTINWQAVFNPGLALEAIPIILEGLPYTLALSLIGFVLGTFFGFFVALCRMSRLTILRWLAMIHVSLMRGIPLMVLLFFIYFGLPFMGIQLDAIVATIIAFTFMSSAYISEIIRSSLQAVDKGQWEAARSLGLRTSLIYRKIIIPQAVRIAVPPLSNVLLDMVKSTALTAMITVPEMFNKAKIVGGAKSDYMTVYILVALMYWVICTLYAILQARLEERLTYSSH</sequence>
<accession>A0A2X3W7A4</accession>
<keyword evidence="2 8" id="KW-0813">Transport</keyword>
<dbReference type="Gene3D" id="1.10.3720.10">
    <property type="entry name" value="MetI-like"/>
    <property type="match status" value="1"/>
</dbReference>
<reference evidence="10 11" key="1">
    <citation type="submission" date="2018-06" db="EMBL/GenBank/DDBJ databases">
        <authorList>
            <consortium name="Pathogen Informatics"/>
            <person name="Doyle S."/>
        </authorList>
    </citation>
    <scope>NUCLEOTIDE SEQUENCE [LARGE SCALE GENOMIC DNA]</scope>
    <source>
        <strain evidence="10 11">NCTC12278</strain>
    </source>
</reference>
<feature type="transmembrane region" description="Helical" evidence="8">
    <location>
        <begin position="192"/>
        <end position="212"/>
    </location>
</feature>
<proteinExistence type="inferred from homology"/>
<dbReference type="NCBIfam" id="TIGR01726">
    <property type="entry name" value="HEQRo_perm_3TM"/>
    <property type="match status" value="1"/>
</dbReference>
<dbReference type="OrthoDB" id="9787841at2"/>
<dbReference type="GO" id="GO:0022857">
    <property type="term" value="F:transmembrane transporter activity"/>
    <property type="evidence" value="ECO:0007669"/>
    <property type="project" value="InterPro"/>
</dbReference>
<comment type="similarity">
    <text evidence="8">Belongs to the binding-protein-dependent transport system permease family.</text>
</comment>
<evidence type="ECO:0000256" key="3">
    <source>
        <dbReference type="ARBA" id="ARBA00022475"/>
    </source>
</evidence>
<dbReference type="RefSeq" id="WP_018029680.1">
    <property type="nucleotide sequence ID" value="NZ_LS483343.1"/>
</dbReference>
<keyword evidence="6 8" id="KW-1133">Transmembrane helix</keyword>
<dbReference type="CDD" id="cd06261">
    <property type="entry name" value="TM_PBP2"/>
    <property type="match status" value="1"/>
</dbReference>
<evidence type="ECO:0000256" key="5">
    <source>
        <dbReference type="ARBA" id="ARBA00022970"/>
    </source>
</evidence>
<dbReference type="InterPro" id="IPR010065">
    <property type="entry name" value="AA_ABC_transptr_permease_3TM"/>
</dbReference>
<dbReference type="PANTHER" id="PTHR30614">
    <property type="entry name" value="MEMBRANE COMPONENT OF AMINO ACID ABC TRANSPORTER"/>
    <property type="match status" value="1"/>
</dbReference>
<feature type="transmembrane region" description="Helical" evidence="8">
    <location>
        <begin position="59"/>
        <end position="82"/>
    </location>
</feature>
<feature type="transmembrane region" description="Helical" evidence="8">
    <location>
        <begin position="88"/>
        <end position="109"/>
    </location>
</feature>
<dbReference type="InterPro" id="IPR043429">
    <property type="entry name" value="ArtM/GltK/GlnP/TcyL/YhdX-like"/>
</dbReference>
<keyword evidence="4 8" id="KW-0812">Transmembrane</keyword>
<dbReference type="Pfam" id="PF00528">
    <property type="entry name" value="BPD_transp_1"/>
    <property type="match status" value="1"/>
</dbReference>
<dbReference type="InterPro" id="IPR035906">
    <property type="entry name" value="MetI-like_sf"/>
</dbReference>
<dbReference type="STRING" id="1123303.GCA_000372425_00350"/>
<dbReference type="Proteomes" id="UP000249495">
    <property type="component" value="Chromosome 1"/>
</dbReference>
<organism evidence="10 11">
    <name type="scientific">Streptococcus ferus</name>
    <dbReference type="NCBI Taxonomy" id="1345"/>
    <lineage>
        <taxon>Bacteria</taxon>
        <taxon>Bacillati</taxon>
        <taxon>Bacillota</taxon>
        <taxon>Bacilli</taxon>
        <taxon>Lactobacillales</taxon>
        <taxon>Streptococcaceae</taxon>
        <taxon>Streptococcus</taxon>
    </lineage>
</organism>
<keyword evidence="7 8" id="KW-0472">Membrane</keyword>
<evidence type="ECO:0000256" key="8">
    <source>
        <dbReference type="RuleBase" id="RU363032"/>
    </source>
</evidence>
<evidence type="ECO:0000313" key="10">
    <source>
        <dbReference type="EMBL" id="SQF40206.1"/>
    </source>
</evidence>
<dbReference type="KEGG" id="sfer:NCTC12278_00820"/>
<evidence type="ECO:0000256" key="7">
    <source>
        <dbReference type="ARBA" id="ARBA00023136"/>
    </source>
</evidence>
<dbReference type="EMBL" id="LS483343">
    <property type="protein sequence ID" value="SQF40206.1"/>
    <property type="molecule type" value="Genomic_DNA"/>
</dbReference>
<evidence type="ECO:0000313" key="11">
    <source>
        <dbReference type="Proteomes" id="UP000249495"/>
    </source>
</evidence>